<feature type="transmembrane region" description="Helical" evidence="1">
    <location>
        <begin position="51"/>
        <end position="74"/>
    </location>
</feature>
<comment type="caution">
    <text evidence="2">The sequence shown here is derived from an EMBL/GenBank/DDBJ whole genome shotgun (WGS) entry which is preliminary data.</text>
</comment>
<accession>A0A845R223</accession>
<dbReference type="AlphaFoldDB" id="A0A845R223"/>
<gene>
    <name evidence="2" type="ORF">D3Z33_15785</name>
</gene>
<proteinExistence type="predicted"/>
<protein>
    <submittedName>
        <fullName evidence="2">Uncharacterized protein</fullName>
    </submittedName>
</protein>
<evidence type="ECO:0000313" key="2">
    <source>
        <dbReference type="EMBL" id="NBI08314.1"/>
    </source>
</evidence>
<reference evidence="2 3" key="1">
    <citation type="submission" date="2018-08" db="EMBL/GenBank/DDBJ databases">
        <title>Murine metabolic-syndrome-specific gut microbial biobank.</title>
        <authorList>
            <person name="Liu C."/>
        </authorList>
    </citation>
    <scope>NUCLEOTIDE SEQUENCE [LARGE SCALE GENOMIC DNA]</scope>
    <source>
        <strain evidence="2 3">583</strain>
    </source>
</reference>
<dbReference type="Proteomes" id="UP000467132">
    <property type="component" value="Unassembled WGS sequence"/>
</dbReference>
<evidence type="ECO:0000313" key="3">
    <source>
        <dbReference type="Proteomes" id="UP000467132"/>
    </source>
</evidence>
<organism evidence="2 3">
    <name type="scientific">Senegalia massiliensis</name>
    <dbReference type="NCBI Taxonomy" id="1720316"/>
    <lineage>
        <taxon>Bacteria</taxon>
        <taxon>Bacillati</taxon>
        <taxon>Bacillota</taxon>
        <taxon>Clostridia</taxon>
        <taxon>Eubacteriales</taxon>
        <taxon>Clostridiaceae</taxon>
        <taxon>Senegalia</taxon>
    </lineage>
</organism>
<keyword evidence="1" id="KW-0472">Membrane</keyword>
<keyword evidence="1" id="KW-0812">Transmembrane</keyword>
<sequence length="84" mass="10182">MFILLFLRNIKFLKSRYMYKLSTIIKFFILIFINVFNVIILSILYYINTHWLLGILYNSLTIALTIFLTISLFFNKKNKKTNLY</sequence>
<feature type="transmembrane region" description="Helical" evidence="1">
    <location>
        <begin position="21"/>
        <end position="45"/>
    </location>
</feature>
<evidence type="ECO:0000256" key="1">
    <source>
        <dbReference type="SAM" id="Phobius"/>
    </source>
</evidence>
<name>A0A845R223_9CLOT</name>
<keyword evidence="1" id="KW-1133">Transmembrane helix</keyword>
<dbReference type="EMBL" id="QXXA01000028">
    <property type="protein sequence ID" value="NBI08314.1"/>
    <property type="molecule type" value="Genomic_DNA"/>
</dbReference>
<keyword evidence="3" id="KW-1185">Reference proteome</keyword>